<reference evidence="1" key="1">
    <citation type="journal article" date="2020" name="Stud. Mycol.">
        <title>101 Dothideomycetes genomes: a test case for predicting lifestyles and emergence of pathogens.</title>
        <authorList>
            <person name="Haridas S."/>
            <person name="Albert R."/>
            <person name="Binder M."/>
            <person name="Bloem J."/>
            <person name="Labutti K."/>
            <person name="Salamov A."/>
            <person name="Andreopoulos B."/>
            <person name="Baker S."/>
            <person name="Barry K."/>
            <person name="Bills G."/>
            <person name="Bluhm B."/>
            <person name="Cannon C."/>
            <person name="Castanera R."/>
            <person name="Culley D."/>
            <person name="Daum C."/>
            <person name="Ezra D."/>
            <person name="Gonzalez J."/>
            <person name="Henrissat B."/>
            <person name="Kuo A."/>
            <person name="Liang C."/>
            <person name="Lipzen A."/>
            <person name="Lutzoni F."/>
            <person name="Magnuson J."/>
            <person name="Mondo S."/>
            <person name="Nolan M."/>
            <person name="Ohm R."/>
            <person name="Pangilinan J."/>
            <person name="Park H.-J."/>
            <person name="Ramirez L."/>
            <person name="Alfaro M."/>
            <person name="Sun H."/>
            <person name="Tritt A."/>
            <person name="Yoshinaga Y."/>
            <person name="Zwiers L.-H."/>
            <person name="Turgeon B."/>
            <person name="Goodwin S."/>
            <person name="Spatafora J."/>
            <person name="Crous P."/>
            <person name="Grigoriev I."/>
        </authorList>
    </citation>
    <scope>NUCLEOTIDE SEQUENCE</scope>
    <source>
        <strain evidence="1">CBS 122367</strain>
    </source>
</reference>
<gene>
    <name evidence="1" type="ORF">K458DRAFT_388352</name>
</gene>
<dbReference type="Proteomes" id="UP000799291">
    <property type="component" value="Unassembled WGS sequence"/>
</dbReference>
<evidence type="ECO:0000313" key="1">
    <source>
        <dbReference type="EMBL" id="KAF2685479.1"/>
    </source>
</evidence>
<proteinExistence type="predicted"/>
<dbReference type="EMBL" id="MU005579">
    <property type="protein sequence ID" value="KAF2685479.1"/>
    <property type="molecule type" value="Genomic_DNA"/>
</dbReference>
<organism evidence="1 2">
    <name type="scientific">Lentithecium fluviatile CBS 122367</name>
    <dbReference type="NCBI Taxonomy" id="1168545"/>
    <lineage>
        <taxon>Eukaryota</taxon>
        <taxon>Fungi</taxon>
        <taxon>Dikarya</taxon>
        <taxon>Ascomycota</taxon>
        <taxon>Pezizomycotina</taxon>
        <taxon>Dothideomycetes</taxon>
        <taxon>Pleosporomycetidae</taxon>
        <taxon>Pleosporales</taxon>
        <taxon>Massarineae</taxon>
        <taxon>Lentitheciaceae</taxon>
        <taxon>Lentithecium</taxon>
    </lineage>
</organism>
<dbReference type="AlphaFoldDB" id="A0A6G1J5S7"/>
<accession>A0A6G1J5S7</accession>
<keyword evidence="2" id="KW-1185">Reference proteome</keyword>
<name>A0A6G1J5S7_9PLEO</name>
<sequence>MAGQFLQSAFPVSTQREKRDKPGEYQRALREAIPSSQVLRYPNRIRCCPSKVGCRICDDYHLHFRYDHLHPLFHFIREADVCFKEYGSGLIMNLRMKSQAGDRIYRATQHAKRHVHITRILNENGITLGQALDILLKSFRLCVLDQHHHNAFLMSLANPDSIREVRQRGWRYAGQEQYPTPEALMEHFGQFPATVRRFDDAMYELDPIMGDVDGWKAENQYIRGSWSMCEINSGY</sequence>
<evidence type="ECO:0000313" key="2">
    <source>
        <dbReference type="Proteomes" id="UP000799291"/>
    </source>
</evidence>
<protein>
    <submittedName>
        <fullName evidence="1">Uncharacterized protein</fullName>
    </submittedName>
</protein>